<dbReference type="GO" id="GO:0000160">
    <property type="term" value="P:phosphorelay signal transduction system"/>
    <property type="evidence" value="ECO:0007669"/>
    <property type="project" value="UniProtKB-KW"/>
</dbReference>
<sequence length="72" mass="7919">MSDEDLRHVFEPYRTGQKHNERGTGLGLYISKGIAEAHGGHIEVDSEPGKGSHFALVVPLAANRQDTNRPRP</sequence>
<organism evidence="8 9">
    <name type="scientific">Alkalilimnicola ehrlichii</name>
    <dbReference type="NCBI Taxonomy" id="351052"/>
    <lineage>
        <taxon>Bacteria</taxon>
        <taxon>Pseudomonadati</taxon>
        <taxon>Pseudomonadota</taxon>
        <taxon>Gammaproteobacteria</taxon>
        <taxon>Chromatiales</taxon>
        <taxon>Ectothiorhodospiraceae</taxon>
        <taxon>Alkalilimnicola</taxon>
    </lineage>
</organism>
<comment type="catalytic activity">
    <reaction evidence="1">
        <text>ATP + protein L-histidine = ADP + protein N-phospho-L-histidine.</text>
        <dbReference type="EC" id="2.7.13.3"/>
    </reaction>
</comment>
<dbReference type="AlphaFoldDB" id="A0A3E0WP14"/>
<dbReference type="Proteomes" id="UP000256763">
    <property type="component" value="Unassembled WGS sequence"/>
</dbReference>
<keyword evidence="9" id="KW-1185">Reference proteome</keyword>
<feature type="region of interest" description="Disordered" evidence="6">
    <location>
        <begin position="1"/>
        <end position="24"/>
    </location>
</feature>
<evidence type="ECO:0000313" key="8">
    <source>
        <dbReference type="EMBL" id="RFA33943.1"/>
    </source>
</evidence>
<evidence type="ECO:0000313" key="9">
    <source>
        <dbReference type="Proteomes" id="UP000256763"/>
    </source>
</evidence>
<proteinExistence type="predicted"/>
<evidence type="ECO:0000256" key="5">
    <source>
        <dbReference type="ARBA" id="ARBA00023012"/>
    </source>
</evidence>
<feature type="domain" description="Histidine kinase" evidence="7">
    <location>
        <begin position="1"/>
        <end position="62"/>
    </location>
</feature>
<evidence type="ECO:0000256" key="1">
    <source>
        <dbReference type="ARBA" id="ARBA00000085"/>
    </source>
</evidence>
<comment type="caution">
    <text evidence="8">The sequence shown here is derived from an EMBL/GenBank/DDBJ whole genome shotgun (WGS) entry which is preliminary data.</text>
</comment>
<dbReference type="Pfam" id="PF02518">
    <property type="entry name" value="HATPase_c"/>
    <property type="match status" value="1"/>
</dbReference>
<keyword evidence="4" id="KW-0418">Kinase</keyword>
<dbReference type="PROSITE" id="PS50109">
    <property type="entry name" value="HIS_KIN"/>
    <property type="match status" value="1"/>
</dbReference>
<dbReference type="EC" id="2.7.13.3" evidence="2"/>
<protein>
    <recommendedName>
        <fullName evidence="2">histidine kinase</fullName>
        <ecNumber evidence="2">2.7.13.3</ecNumber>
    </recommendedName>
</protein>
<dbReference type="Gene3D" id="3.30.565.10">
    <property type="entry name" value="Histidine kinase-like ATPase, C-terminal domain"/>
    <property type="match status" value="1"/>
</dbReference>
<keyword evidence="5" id="KW-0902">Two-component regulatory system</keyword>
<name>A0A3E0WP14_9GAMM</name>
<dbReference type="CDD" id="cd00075">
    <property type="entry name" value="HATPase"/>
    <property type="match status" value="1"/>
</dbReference>
<evidence type="ECO:0000256" key="6">
    <source>
        <dbReference type="SAM" id="MobiDB-lite"/>
    </source>
</evidence>
<evidence type="ECO:0000256" key="4">
    <source>
        <dbReference type="ARBA" id="ARBA00022777"/>
    </source>
</evidence>
<dbReference type="InterPro" id="IPR005467">
    <property type="entry name" value="His_kinase_dom"/>
</dbReference>
<dbReference type="OrthoDB" id="6017161at2"/>
<gene>
    <name evidence="8" type="ORF">CAL65_16210</name>
</gene>
<evidence type="ECO:0000256" key="2">
    <source>
        <dbReference type="ARBA" id="ARBA00012438"/>
    </source>
</evidence>
<dbReference type="EMBL" id="NFZW01000018">
    <property type="protein sequence ID" value="RFA33943.1"/>
    <property type="molecule type" value="Genomic_DNA"/>
</dbReference>
<accession>A0A3E0WP14</accession>
<reference evidence="9" key="1">
    <citation type="submission" date="2017-05" db="EMBL/GenBank/DDBJ databases">
        <authorList>
            <person name="Sharma S."/>
            <person name="Sidhu C."/>
            <person name="Pinnaka A.K."/>
        </authorList>
    </citation>
    <scope>NUCLEOTIDE SEQUENCE [LARGE SCALE GENOMIC DNA]</scope>
    <source>
        <strain evidence="9">AK93</strain>
    </source>
</reference>
<dbReference type="InterPro" id="IPR050736">
    <property type="entry name" value="Sensor_HK_Regulatory"/>
</dbReference>
<dbReference type="PANTHER" id="PTHR43711:SF28">
    <property type="entry name" value="SENSOR HISTIDINE KINASE YXDK"/>
    <property type="match status" value="1"/>
</dbReference>
<evidence type="ECO:0000256" key="3">
    <source>
        <dbReference type="ARBA" id="ARBA00022679"/>
    </source>
</evidence>
<feature type="compositionally biased region" description="Basic and acidic residues" evidence="6">
    <location>
        <begin position="1"/>
        <end position="11"/>
    </location>
</feature>
<dbReference type="SUPFAM" id="SSF55874">
    <property type="entry name" value="ATPase domain of HSP90 chaperone/DNA topoisomerase II/histidine kinase"/>
    <property type="match status" value="1"/>
</dbReference>
<evidence type="ECO:0000259" key="7">
    <source>
        <dbReference type="PROSITE" id="PS50109"/>
    </source>
</evidence>
<keyword evidence="3" id="KW-0808">Transferase</keyword>
<dbReference type="InterPro" id="IPR003594">
    <property type="entry name" value="HATPase_dom"/>
</dbReference>
<dbReference type="GO" id="GO:0004673">
    <property type="term" value="F:protein histidine kinase activity"/>
    <property type="evidence" value="ECO:0007669"/>
    <property type="project" value="UniProtKB-EC"/>
</dbReference>
<dbReference type="PANTHER" id="PTHR43711">
    <property type="entry name" value="TWO-COMPONENT HISTIDINE KINASE"/>
    <property type="match status" value="1"/>
</dbReference>
<dbReference type="PRINTS" id="PR00344">
    <property type="entry name" value="BCTRLSENSOR"/>
</dbReference>
<dbReference type="InterPro" id="IPR036890">
    <property type="entry name" value="HATPase_C_sf"/>
</dbReference>
<dbReference type="InterPro" id="IPR004358">
    <property type="entry name" value="Sig_transdc_His_kin-like_C"/>
</dbReference>